<proteinExistence type="predicted"/>
<keyword evidence="3" id="KW-1185">Reference proteome</keyword>
<dbReference type="Pfam" id="PF14702">
    <property type="entry name" value="hGDE_central"/>
    <property type="match status" value="1"/>
</dbReference>
<protein>
    <recommendedName>
        <fullName evidence="1">Glycogen debranching enzyme central domain-containing protein</fullName>
    </recommendedName>
</protein>
<sequence>SQGGYLLVAHTAFSKGSKDRRFIDPIKLRCTRVKFILSAGLDIASYNVPKDAHTLQGMSAKLVEMEPLYFPPGSIMLFKTHLHGYGASLDAFCAKEALADLDLVALNVLLHRADGEECDASNGEFGVYDAPGLGKTVLWVGRVDASAPRYHAL</sequence>
<dbReference type="InterPro" id="IPR032788">
    <property type="entry name" value="AGL_central"/>
</dbReference>
<evidence type="ECO:0000259" key="1">
    <source>
        <dbReference type="Pfam" id="PF14702"/>
    </source>
</evidence>
<dbReference type="GO" id="GO:0004135">
    <property type="term" value="F:amylo-alpha-1,6-glucosidase activity"/>
    <property type="evidence" value="ECO:0007669"/>
    <property type="project" value="InterPro"/>
</dbReference>
<dbReference type="GO" id="GO:0005980">
    <property type="term" value="P:glycogen catabolic process"/>
    <property type="evidence" value="ECO:0007669"/>
    <property type="project" value="InterPro"/>
</dbReference>
<dbReference type="PANTHER" id="PTHR10569:SF2">
    <property type="entry name" value="GLYCOGEN DEBRANCHING ENZYME"/>
    <property type="match status" value="1"/>
</dbReference>
<reference evidence="2" key="1">
    <citation type="submission" date="2023-03" db="EMBL/GenBank/DDBJ databases">
        <title>Massive genome expansion in bonnet fungi (Mycena s.s.) driven by repeated elements and novel gene families across ecological guilds.</title>
        <authorList>
            <consortium name="Lawrence Berkeley National Laboratory"/>
            <person name="Harder C.B."/>
            <person name="Miyauchi S."/>
            <person name="Viragh M."/>
            <person name="Kuo A."/>
            <person name="Thoen E."/>
            <person name="Andreopoulos B."/>
            <person name="Lu D."/>
            <person name="Skrede I."/>
            <person name="Drula E."/>
            <person name="Henrissat B."/>
            <person name="Morin E."/>
            <person name="Kohler A."/>
            <person name="Barry K."/>
            <person name="LaButti K."/>
            <person name="Morin E."/>
            <person name="Salamov A."/>
            <person name="Lipzen A."/>
            <person name="Mereny Z."/>
            <person name="Hegedus B."/>
            <person name="Baldrian P."/>
            <person name="Stursova M."/>
            <person name="Weitz H."/>
            <person name="Taylor A."/>
            <person name="Grigoriev I.V."/>
            <person name="Nagy L.G."/>
            <person name="Martin F."/>
            <person name="Kauserud H."/>
        </authorList>
    </citation>
    <scope>NUCLEOTIDE SEQUENCE</scope>
    <source>
        <strain evidence="2">CBHHK002</strain>
    </source>
</reference>
<feature type="domain" description="Glycogen debranching enzyme central" evidence="1">
    <location>
        <begin position="2"/>
        <end position="137"/>
    </location>
</feature>
<gene>
    <name evidence="2" type="ORF">DFH08DRAFT_714837</name>
</gene>
<dbReference type="Proteomes" id="UP001218218">
    <property type="component" value="Unassembled WGS sequence"/>
</dbReference>
<dbReference type="EMBL" id="JARIHO010000058">
    <property type="protein sequence ID" value="KAJ7318337.1"/>
    <property type="molecule type" value="Genomic_DNA"/>
</dbReference>
<comment type="caution">
    <text evidence="2">The sequence shown here is derived from an EMBL/GenBank/DDBJ whole genome shotgun (WGS) entry which is preliminary data.</text>
</comment>
<dbReference type="AlphaFoldDB" id="A0AAD7EEH7"/>
<dbReference type="InterPro" id="IPR010401">
    <property type="entry name" value="AGL/Gdb1"/>
</dbReference>
<evidence type="ECO:0000313" key="3">
    <source>
        <dbReference type="Proteomes" id="UP001218218"/>
    </source>
</evidence>
<evidence type="ECO:0000313" key="2">
    <source>
        <dbReference type="EMBL" id="KAJ7318337.1"/>
    </source>
</evidence>
<organism evidence="2 3">
    <name type="scientific">Mycena albidolilacea</name>
    <dbReference type="NCBI Taxonomy" id="1033008"/>
    <lineage>
        <taxon>Eukaryota</taxon>
        <taxon>Fungi</taxon>
        <taxon>Dikarya</taxon>
        <taxon>Basidiomycota</taxon>
        <taxon>Agaricomycotina</taxon>
        <taxon>Agaricomycetes</taxon>
        <taxon>Agaricomycetidae</taxon>
        <taxon>Agaricales</taxon>
        <taxon>Marasmiineae</taxon>
        <taxon>Mycenaceae</taxon>
        <taxon>Mycena</taxon>
    </lineage>
</organism>
<accession>A0AAD7EEH7</accession>
<dbReference type="GO" id="GO:0004134">
    <property type="term" value="F:4-alpha-glucanotransferase activity"/>
    <property type="evidence" value="ECO:0007669"/>
    <property type="project" value="InterPro"/>
</dbReference>
<dbReference type="PANTHER" id="PTHR10569">
    <property type="entry name" value="GLYCOGEN DEBRANCHING ENZYME"/>
    <property type="match status" value="1"/>
</dbReference>
<name>A0AAD7EEH7_9AGAR</name>
<feature type="non-terminal residue" evidence="2">
    <location>
        <position position="1"/>
    </location>
</feature>